<dbReference type="InterPro" id="IPR032710">
    <property type="entry name" value="NTF2-like_dom_sf"/>
</dbReference>
<comment type="caution">
    <text evidence="1">The sequence shown here is derived from an EMBL/GenBank/DDBJ whole genome shotgun (WGS) entry which is preliminary data.</text>
</comment>
<keyword evidence="2" id="KW-1185">Reference proteome</keyword>
<evidence type="ECO:0000313" key="1">
    <source>
        <dbReference type="EMBL" id="MDO5973382.1"/>
    </source>
</evidence>
<evidence type="ECO:0008006" key="3">
    <source>
        <dbReference type="Google" id="ProtNLM"/>
    </source>
</evidence>
<gene>
    <name evidence="1" type="ORF">Q4Q40_04225</name>
</gene>
<protein>
    <recommendedName>
        <fullName evidence="3">SnoaL-like domain-containing protein</fullName>
    </recommendedName>
</protein>
<dbReference type="EMBL" id="JAUOEL010000001">
    <property type="protein sequence ID" value="MDO5973382.1"/>
    <property type="molecule type" value="Genomic_DNA"/>
</dbReference>
<dbReference type="SUPFAM" id="SSF54427">
    <property type="entry name" value="NTF2-like"/>
    <property type="match status" value="1"/>
</dbReference>
<dbReference type="RefSeq" id="WP_303300468.1">
    <property type="nucleotide sequence ID" value="NZ_BAABDA010000042.1"/>
</dbReference>
<sequence length="159" mass="18253">MKLLTKTFLLFTITFNSYGQKALSSERKEAISLEIQQMFDNYHSDITTKGIISEFKYLDDSSDFFWVPPGYEKTLDYDTIKSILTTNSKVLNFIEFSWESIKIFPITNKIANYSGVVKCVQVDTSNNPLTFKLIESGTLIKRKDGWKFLSGQSRNLASK</sequence>
<reference evidence="1" key="1">
    <citation type="submission" date="2023-07" db="EMBL/GenBank/DDBJ databases">
        <title>Two novel species in the genus Flavivirga.</title>
        <authorList>
            <person name="Kwon K."/>
        </authorList>
    </citation>
    <scope>NUCLEOTIDE SEQUENCE</scope>
    <source>
        <strain evidence="1">KACC 14158</strain>
    </source>
</reference>
<evidence type="ECO:0000313" key="2">
    <source>
        <dbReference type="Proteomes" id="UP001176806"/>
    </source>
</evidence>
<organism evidence="1 2">
    <name type="scientific">Flavivirga jejuensis</name>
    <dbReference type="NCBI Taxonomy" id="870487"/>
    <lineage>
        <taxon>Bacteria</taxon>
        <taxon>Pseudomonadati</taxon>
        <taxon>Bacteroidota</taxon>
        <taxon>Flavobacteriia</taxon>
        <taxon>Flavobacteriales</taxon>
        <taxon>Flavobacteriaceae</taxon>
        <taxon>Flavivirga</taxon>
    </lineage>
</organism>
<dbReference type="Proteomes" id="UP001176806">
    <property type="component" value="Unassembled WGS sequence"/>
</dbReference>
<accession>A0ABT8WJP6</accession>
<name>A0ABT8WJP6_9FLAO</name>
<proteinExistence type="predicted"/>